<accession>A0AAV4PXX2</accession>
<keyword evidence="2" id="KW-1185">Reference proteome</keyword>
<dbReference type="EMBL" id="BPLQ01003453">
    <property type="protein sequence ID" value="GIY00620.1"/>
    <property type="molecule type" value="Genomic_DNA"/>
</dbReference>
<reference evidence="1 2" key="1">
    <citation type="submission" date="2021-06" db="EMBL/GenBank/DDBJ databases">
        <title>Caerostris darwini draft genome.</title>
        <authorList>
            <person name="Kono N."/>
            <person name="Arakawa K."/>
        </authorList>
    </citation>
    <scope>NUCLEOTIDE SEQUENCE [LARGE SCALE GENOMIC DNA]</scope>
</reference>
<dbReference type="AlphaFoldDB" id="A0AAV4PXX2"/>
<evidence type="ECO:0000313" key="1">
    <source>
        <dbReference type="EMBL" id="GIY00620.1"/>
    </source>
</evidence>
<dbReference type="Proteomes" id="UP001054837">
    <property type="component" value="Unassembled WGS sequence"/>
</dbReference>
<proteinExistence type="predicted"/>
<gene>
    <name evidence="1" type="ORF">CDAR_26671</name>
</gene>
<protein>
    <submittedName>
        <fullName evidence="1">Uncharacterized protein</fullName>
    </submittedName>
</protein>
<evidence type="ECO:0000313" key="2">
    <source>
        <dbReference type="Proteomes" id="UP001054837"/>
    </source>
</evidence>
<sequence length="98" mass="11143">MKKYCANSFGKKGGSSGAQRNVINLAFAEIVLEESMIIPRETFSGTPRKQICLLFIPGKLNGKICSNWDVIFLAFHFSSCSCRKKVFPDFLKDEYVYY</sequence>
<name>A0AAV4PXX2_9ARAC</name>
<organism evidence="1 2">
    <name type="scientific">Caerostris darwini</name>
    <dbReference type="NCBI Taxonomy" id="1538125"/>
    <lineage>
        <taxon>Eukaryota</taxon>
        <taxon>Metazoa</taxon>
        <taxon>Ecdysozoa</taxon>
        <taxon>Arthropoda</taxon>
        <taxon>Chelicerata</taxon>
        <taxon>Arachnida</taxon>
        <taxon>Araneae</taxon>
        <taxon>Araneomorphae</taxon>
        <taxon>Entelegynae</taxon>
        <taxon>Araneoidea</taxon>
        <taxon>Araneidae</taxon>
        <taxon>Caerostris</taxon>
    </lineage>
</organism>
<comment type="caution">
    <text evidence="1">The sequence shown here is derived from an EMBL/GenBank/DDBJ whole genome shotgun (WGS) entry which is preliminary data.</text>
</comment>